<dbReference type="EMBL" id="CP012040">
    <property type="protein sequence ID" value="AKP52322.1"/>
    <property type="molecule type" value="Genomic_DNA"/>
</dbReference>
<dbReference type="CDD" id="cd06171">
    <property type="entry name" value="Sigma70_r4"/>
    <property type="match status" value="1"/>
</dbReference>
<dbReference type="GO" id="GO:0016987">
    <property type="term" value="F:sigma factor activity"/>
    <property type="evidence" value="ECO:0007669"/>
    <property type="project" value="UniProtKB-KW"/>
</dbReference>
<dbReference type="NCBIfam" id="TIGR02937">
    <property type="entry name" value="sigma70-ECF"/>
    <property type="match status" value="1"/>
</dbReference>
<keyword evidence="2" id="KW-0805">Transcription regulation</keyword>
<dbReference type="SUPFAM" id="SSF88946">
    <property type="entry name" value="Sigma2 domain of RNA polymerase sigma factors"/>
    <property type="match status" value="1"/>
</dbReference>
<evidence type="ECO:0000313" key="7">
    <source>
        <dbReference type="EMBL" id="AKP52322.1"/>
    </source>
</evidence>
<feature type="region of interest" description="Disordered" evidence="5">
    <location>
        <begin position="1"/>
        <end position="32"/>
    </location>
</feature>
<gene>
    <name evidence="7" type="ORF">CA2015_2916</name>
</gene>
<evidence type="ECO:0000256" key="4">
    <source>
        <dbReference type="ARBA" id="ARBA00023163"/>
    </source>
</evidence>
<dbReference type="PANTHER" id="PTHR43133:SF46">
    <property type="entry name" value="RNA POLYMERASE SIGMA-70 FACTOR ECF SUBFAMILY"/>
    <property type="match status" value="1"/>
</dbReference>
<dbReference type="GO" id="GO:0006352">
    <property type="term" value="P:DNA-templated transcription initiation"/>
    <property type="evidence" value="ECO:0007669"/>
    <property type="project" value="InterPro"/>
</dbReference>
<dbReference type="InterPro" id="IPR013324">
    <property type="entry name" value="RNA_pol_sigma_r3/r4-like"/>
</dbReference>
<dbReference type="OrthoDB" id="9150024at2"/>
<dbReference type="Gene3D" id="1.10.1740.10">
    <property type="match status" value="1"/>
</dbReference>
<dbReference type="AlphaFoldDB" id="A0A0H4PVB5"/>
<dbReference type="InterPro" id="IPR013325">
    <property type="entry name" value="RNA_pol_sigma_r2"/>
</dbReference>
<dbReference type="KEGG" id="camu:CA2015_2916"/>
<dbReference type="InterPro" id="IPR014284">
    <property type="entry name" value="RNA_pol_sigma-70_dom"/>
</dbReference>
<dbReference type="Proteomes" id="UP000036520">
    <property type="component" value="Chromosome"/>
</dbReference>
<evidence type="ECO:0000256" key="3">
    <source>
        <dbReference type="ARBA" id="ARBA00023082"/>
    </source>
</evidence>
<reference evidence="7 8" key="1">
    <citation type="submission" date="2015-07" db="EMBL/GenBank/DDBJ databases">
        <authorList>
            <person name="Kim K.M."/>
        </authorList>
    </citation>
    <scope>NUCLEOTIDE SEQUENCE [LARGE SCALE GENOMIC DNA]</scope>
    <source>
        <strain evidence="7 8">KCTC 12363</strain>
    </source>
</reference>
<keyword evidence="3" id="KW-0731">Sigma factor</keyword>
<dbReference type="InterPro" id="IPR013249">
    <property type="entry name" value="RNA_pol_sigma70_r4_t2"/>
</dbReference>
<dbReference type="Pfam" id="PF08281">
    <property type="entry name" value="Sigma70_r4_2"/>
    <property type="match status" value="1"/>
</dbReference>
<dbReference type="Gene3D" id="1.10.10.10">
    <property type="entry name" value="Winged helix-like DNA-binding domain superfamily/Winged helix DNA-binding domain"/>
    <property type="match status" value="1"/>
</dbReference>
<evidence type="ECO:0000256" key="2">
    <source>
        <dbReference type="ARBA" id="ARBA00023015"/>
    </source>
</evidence>
<evidence type="ECO:0000259" key="6">
    <source>
        <dbReference type="Pfam" id="PF08281"/>
    </source>
</evidence>
<name>A0A0H4PVB5_9BACT</name>
<dbReference type="InterPro" id="IPR039425">
    <property type="entry name" value="RNA_pol_sigma-70-like"/>
</dbReference>
<evidence type="ECO:0000256" key="1">
    <source>
        <dbReference type="ARBA" id="ARBA00010641"/>
    </source>
</evidence>
<feature type="domain" description="RNA polymerase sigma factor 70 region 4 type 2" evidence="6">
    <location>
        <begin position="157"/>
        <end position="208"/>
    </location>
</feature>
<evidence type="ECO:0000256" key="5">
    <source>
        <dbReference type="SAM" id="MobiDB-lite"/>
    </source>
</evidence>
<dbReference type="STRING" id="320787.CA2015_2916"/>
<dbReference type="SUPFAM" id="SSF88659">
    <property type="entry name" value="Sigma3 and sigma4 domains of RNA polymerase sigma factors"/>
    <property type="match status" value="1"/>
</dbReference>
<keyword evidence="4" id="KW-0804">Transcription</keyword>
<dbReference type="PANTHER" id="PTHR43133">
    <property type="entry name" value="RNA POLYMERASE ECF-TYPE SIGMA FACTO"/>
    <property type="match status" value="1"/>
</dbReference>
<proteinExistence type="inferred from homology"/>
<dbReference type="RefSeq" id="WP_048642553.1">
    <property type="nucleotide sequence ID" value="NZ_CAXBGM010000112.1"/>
</dbReference>
<evidence type="ECO:0000313" key="8">
    <source>
        <dbReference type="Proteomes" id="UP000036520"/>
    </source>
</evidence>
<dbReference type="GO" id="GO:0003677">
    <property type="term" value="F:DNA binding"/>
    <property type="evidence" value="ECO:0007669"/>
    <property type="project" value="InterPro"/>
</dbReference>
<comment type="similarity">
    <text evidence="1">Belongs to the sigma-70 factor family. ECF subfamily.</text>
</comment>
<accession>A0A0H4PVB5</accession>
<organism evidence="7 8">
    <name type="scientific">Cyclobacterium amurskyense</name>
    <dbReference type="NCBI Taxonomy" id="320787"/>
    <lineage>
        <taxon>Bacteria</taxon>
        <taxon>Pseudomonadati</taxon>
        <taxon>Bacteroidota</taxon>
        <taxon>Cytophagia</taxon>
        <taxon>Cytophagales</taxon>
        <taxon>Cyclobacteriaceae</taxon>
        <taxon>Cyclobacterium</taxon>
    </lineage>
</organism>
<dbReference type="InterPro" id="IPR036388">
    <property type="entry name" value="WH-like_DNA-bd_sf"/>
</dbReference>
<protein>
    <submittedName>
        <fullName evidence="7">RNA polymerase ECF-type sigma factor</fullName>
    </submittedName>
</protein>
<keyword evidence="8" id="KW-1185">Reference proteome</keyword>
<feature type="compositionally biased region" description="Basic and acidic residues" evidence="5">
    <location>
        <begin position="1"/>
        <end position="10"/>
    </location>
</feature>
<sequence>MGLSSRENRDLQLTLTPEGETSEGGNTTSKNLKHSNDDTMLWRQFKAGNEVAFSALYKRYIVLLYNYGEIITSDRELIEDSIHDLFVELWKNRKTIAQADSVRYYLYKGLKRKIFKNLEKKRKLPLKEAFNDHDFEIVLSHEFGIIAGEISTIKKAQILKALNELSRRQKEIIVLRFYDGMEFSEIAKLLDISQKSTYTLLYRALAAMKGSMGNILLLSFLLKMYSIGE</sequence>